<accession>A0A397TQX1</accession>
<keyword evidence="1" id="KW-0175">Coiled coil</keyword>
<name>A0A397TQX1_9GLOM</name>
<comment type="caution">
    <text evidence="2">The sequence shown here is derived from an EMBL/GenBank/DDBJ whole genome shotgun (WGS) entry which is preliminary data.</text>
</comment>
<dbReference type="EMBL" id="QKYT01000005">
    <property type="protein sequence ID" value="RIA99326.1"/>
    <property type="molecule type" value="Genomic_DNA"/>
</dbReference>
<feature type="coiled-coil region" evidence="1">
    <location>
        <begin position="191"/>
        <end position="222"/>
    </location>
</feature>
<dbReference type="Proteomes" id="UP000265703">
    <property type="component" value="Unassembled WGS sequence"/>
</dbReference>
<evidence type="ECO:0000256" key="1">
    <source>
        <dbReference type="SAM" id="Coils"/>
    </source>
</evidence>
<dbReference type="OrthoDB" id="2436380at2759"/>
<dbReference type="AlphaFoldDB" id="A0A397TQX1"/>
<evidence type="ECO:0000313" key="3">
    <source>
        <dbReference type="Proteomes" id="UP000265703"/>
    </source>
</evidence>
<evidence type="ECO:0000313" key="2">
    <source>
        <dbReference type="EMBL" id="RIA99326.1"/>
    </source>
</evidence>
<reference evidence="2 3" key="1">
    <citation type="submission" date="2018-06" db="EMBL/GenBank/DDBJ databases">
        <title>Comparative genomics reveals the genomic features of Rhizophagus irregularis, R. cerebriforme, R. diaphanum and Gigaspora rosea, and their symbiotic lifestyle signature.</title>
        <authorList>
            <person name="Morin E."/>
            <person name="San Clemente H."/>
            <person name="Chen E.C.H."/>
            <person name="De La Providencia I."/>
            <person name="Hainaut M."/>
            <person name="Kuo A."/>
            <person name="Kohler A."/>
            <person name="Murat C."/>
            <person name="Tang N."/>
            <person name="Roy S."/>
            <person name="Loubradou J."/>
            <person name="Henrissat B."/>
            <person name="Grigoriev I.V."/>
            <person name="Corradi N."/>
            <person name="Roux C."/>
            <person name="Martin F.M."/>
        </authorList>
    </citation>
    <scope>NUCLEOTIDE SEQUENCE [LARGE SCALE GENOMIC DNA]</scope>
    <source>
        <strain evidence="2 3">DAOM 227022</strain>
    </source>
</reference>
<sequence length="277" mass="32608">MANRLKINLIIKKNYSPEITKHSQKECTNENNDNLSPSKWQKKAEALQELVCIRPDLKGKTLYFFPILDKYFEDILSSIQEKVLPGEELARTAVQKIIGGLEFNFFREGQRKKKLLILTRNNMHRYEVYVFDELVQEKYLSVPVKKMERTLDEIINFIRYIFAGFSKKLLKAIHASKEILIEKINQQRKVIKGQNELIIDLKKNLKEKIEKKEEEVLDNIANIIHTVAKDVINKSIDISTLHSIFQELICIQTGLLWDQRKNCYVGYLDFENEIQDY</sequence>
<dbReference type="STRING" id="658196.A0A397TQX1"/>
<gene>
    <name evidence="2" type="ORF">C1645_811562</name>
</gene>
<organism evidence="2 3">
    <name type="scientific">Glomus cerebriforme</name>
    <dbReference type="NCBI Taxonomy" id="658196"/>
    <lineage>
        <taxon>Eukaryota</taxon>
        <taxon>Fungi</taxon>
        <taxon>Fungi incertae sedis</taxon>
        <taxon>Mucoromycota</taxon>
        <taxon>Glomeromycotina</taxon>
        <taxon>Glomeromycetes</taxon>
        <taxon>Glomerales</taxon>
        <taxon>Glomeraceae</taxon>
        <taxon>Glomus</taxon>
    </lineage>
</organism>
<keyword evidence="3" id="KW-1185">Reference proteome</keyword>
<protein>
    <submittedName>
        <fullName evidence="2">Uncharacterized protein</fullName>
    </submittedName>
</protein>
<proteinExistence type="predicted"/>